<feature type="repeat" description="ANK" evidence="3">
    <location>
        <begin position="9"/>
        <end position="33"/>
    </location>
</feature>
<dbReference type="SMART" id="SM00248">
    <property type="entry name" value="ANK"/>
    <property type="match status" value="2"/>
</dbReference>
<protein>
    <submittedName>
        <fullName evidence="4">Uncharacterized protein</fullName>
    </submittedName>
</protein>
<dbReference type="PANTHER" id="PTHR24166">
    <property type="entry name" value="ROLLING PEBBLES, ISOFORM B"/>
    <property type="match status" value="1"/>
</dbReference>
<organism evidence="4 5">
    <name type="scientific">Morchella conica CCBAS932</name>
    <dbReference type="NCBI Taxonomy" id="1392247"/>
    <lineage>
        <taxon>Eukaryota</taxon>
        <taxon>Fungi</taxon>
        <taxon>Dikarya</taxon>
        <taxon>Ascomycota</taxon>
        <taxon>Pezizomycotina</taxon>
        <taxon>Pezizomycetes</taxon>
        <taxon>Pezizales</taxon>
        <taxon>Morchellaceae</taxon>
        <taxon>Morchella</taxon>
    </lineage>
</organism>
<evidence type="ECO:0000256" key="3">
    <source>
        <dbReference type="PROSITE-ProRule" id="PRU00023"/>
    </source>
</evidence>
<dbReference type="OrthoDB" id="539213at2759"/>
<dbReference type="InterPro" id="IPR002110">
    <property type="entry name" value="Ankyrin_rpt"/>
</dbReference>
<proteinExistence type="predicted"/>
<keyword evidence="2 3" id="KW-0040">ANK repeat</keyword>
<dbReference type="InterPro" id="IPR050889">
    <property type="entry name" value="Dendritic_Spine_Reg/Scaffold"/>
</dbReference>
<evidence type="ECO:0000256" key="2">
    <source>
        <dbReference type="ARBA" id="ARBA00023043"/>
    </source>
</evidence>
<evidence type="ECO:0000256" key="1">
    <source>
        <dbReference type="ARBA" id="ARBA00022737"/>
    </source>
</evidence>
<dbReference type="PROSITE" id="PS50297">
    <property type="entry name" value="ANK_REP_REGION"/>
    <property type="match status" value="1"/>
</dbReference>
<evidence type="ECO:0000313" key="4">
    <source>
        <dbReference type="EMBL" id="RPB06525.1"/>
    </source>
</evidence>
<dbReference type="PROSITE" id="PS50088">
    <property type="entry name" value="ANK_REPEAT"/>
    <property type="match status" value="2"/>
</dbReference>
<dbReference type="InterPro" id="IPR036770">
    <property type="entry name" value="Ankyrin_rpt-contain_sf"/>
</dbReference>
<dbReference type="Proteomes" id="UP000277580">
    <property type="component" value="Unassembled WGS sequence"/>
</dbReference>
<feature type="non-terminal residue" evidence="4">
    <location>
        <position position="72"/>
    </location>
</feature>
<reference evidence="4 5" key="1">
    <citation type="journal article" date="2018" name="Nat. Ecol. Evol.">
        <title>Pezizomycetes genomes reveal the molecular basis of ectomycorrhizal truffle lifestyle.</title>
        <authorList>
            <person name="Murat C."/>
            <person name="Payen T."/>
            <person name="Noel B."/>
            <person name="Kuo A."/>
            <person name="Morin E."/>
            <person name="Chen J."/>
            <person name="Kohler A."/>
            <person name="Krizsan K."/>
            <person name="Balestrini R."/>
            <person name="Da Silva C."/>
            <person name="Montanini B."/>
            <person name="Hainaut M."/>
            <person name="Levati E."/>
            <person name="Barry K.W."/>
            <person name="Belfiori B."/>
            <person name="Cichocki N."/>
            <person name="Clum A."/>
            <person name="Dockter R.B."/>
            <person name="Fauchery L."/>
            <person name="Guy J."/>
            <person name="Iotti M."/>
            <person name="Le Tacon F."/>
            <person name="Lindquist E.A."/>
            <person name="Lipzen A."/>
            <person name="Malagnac F."/>
            <person name="Mello A."/>
            <person name="Molinier V."/>
            <person name="Miyauchi S."/>
            <person name="Poulain J."/>
            <person name="Riccioni C."/>
            <person name="Rubini A."/>
            <person name="Sitrit Y."/>
            <person name="Splivallo R."/>
            <person name="Traeger S."/>
            <person name="Wang M."/>
            <person name="Zifcakova L."/>
            <person name="Wipf D."/>
            <person name="Zambonelli A."/>
            <person name="Paolocci F."/>
            <person name="Nowrousian M."/>
            <person name="Ottonello S."/>
            <person name="Baldrian P."/>
            <person name="Spatafora J.W."/>
            <person name="Henrissat B."/>
            <person name="Nagy L.G."/>
            <person name="Aury J.M."/>
            <person name="Wincker P."/>
            <person name="Grigoriev I.V."/>
            <person name="Bonfante P."/>
            <person name="Martin F.M."/>
        </authorList>
    </citation>
    <scope>NUCLEOTIDE SEQUENCE [LARGE SCALE GENOMIC DNA]</scope>
    <source>
        <strain evidence="4 5">CCBAS932</strain>
    </source>
</reference>
<dbReference type="EMBL" id="ML119297">
    <property type="protein sequence ID" value="RPB06525.1"/>
    <property type="molecule type" value="Genomic_DNA"/>
</dbReference>
<dbReference type="Gene3D" id="1.25.40.20">
    <property type="entry name" value="Ankyrin repeat-containing domain"/>
    <property type="match status" value="1"/>
</dbReference>
<sequence>MIQDAFVAAAESGNRELLTALLERGADIKARDSRNESALFRAVRGGHLEIVKLLLDSGASISGNFGTEGSTI</sequence>
<dbReference type="PANTHER" id="PTHR24166:SF48">
    <property type="entry name" value="PROTEIN VAPYRIN"/>
    <property type="match status" value="1"/>
</dbReference>
<dbReference type="SUPFAM" id="SSF48403">
    <property type="entry name" value="Ankyrin repeat"/>
    <property type="match status" value="1"/>
</dbReference>
<gene>
    <name evidence="4" type="ORF">P167DRAFT_497519</name>
</gene>
<dbReference type="InParanoid" id="A0A3N4KL63"/>
<name>A0A3N4KL63_9PEZI</name>
<dbReference type="AlphaFoldDB" id="A0A3N4KL63"/>
<evidence type="ECO:0000313" key="5">
    <source>
        <dbReference type="Proteomes" id="UP000277580"/>
    </source>
</evidence>
<accession>A0A3N4KL63</accession>
<feature type="repeat" description="ANK" evidence="3">
    <location>
        <begin position="34"/>
        <end position="62"/>
    </location>
</feature>
<dbReference type="Pfam" id="PF12796">
    <property type="entry name" value="Ank_2"/>
    <property type="match status" value="1"/>
</dbReference>
<keyword evidence="5" id="KW-1185">Reference proteome</keyword>
<keyword evidence="1" id="KW-0677">Repeat</keyword>